<dbReference type="AlphaFoldDB" id="A0A2U2XFH3"/>
<name>A0A2U2XFH3_9FLAO</name>
<dbReference type="PANTHER" id="PTHR21666:SF285">
    <property type="entry name" value="M23 FAMILY METALLOPEPTIDASE"/>
    <property type="match status" value="1"/>
</dbReference>
<dbReference type="SUPFAM" id="SSF51261">
    <property type="entry name" value="Duplicated hybrid motif"/>
    <property type="match status" value="1"/>
</dbReference>
<accession>A0A2U2XFH3</accession>
<organism evidence="2 3">
    <name type="scientific">Brumimicrobium oceani</name>
    <dbReference type="NCBI Taxonomy" id="2100725"/>
    <lineage>
        <taxon>Bacteria</taxon>
        <taxon>Pseudomonadati</taxon>
        <taxon>Bacteroidota</taxon>
        <taxon>Flavobacteriia</taxon>
        <taxon>Flavobacteriales</taxon>
        <taxon>Crocinitomicaceae</taxon>
        <taxon>Brumimicrobium</taxon>
    </lineage>
</organism>
<gene>
    <name evidence="2" type="ORF">DIT68_04750</name>
</gene>
<evidence type="ECO:0000313" key="2">
    <source>
        <dbReference type="EMBL" id="PWH86549.1"/>
    </source>
</evidence>
<reference evidence="2 3" key="2">
    <citation type="submission" date="2018-05" db="EMBL/GenBank/DDBJ databases">
        <authorList>
            <person name="Lanie J.A."/>
            <person name="Ng W.-L."/>
            <person name="Kazmierczak K.M."/>
            <person name="Andrzejewski T.M."/>
            <person name="Davidsen T.M."/>
            <person name="Wayne K.J."/>
            <person name="Tettelin H."/>
            <person name="Glass J.I."/>
            <person name="Rusch D."/>
            <person name="Podicherti R."/>
            <person name="Tsui H.-C.T."/>
            <person name="Winkler M.E."/>
        </authorList>
    </citation>
    <scope>NUCLEOTIDE SEQUENCE [LARGE SCALE GENOMIC DNA]</scope>
    <source>
        <strain evidence="2 3">C305</strain>
    </source>
</reference>
<evidence type="ECO:0000313" key="3">
    <source>
        <dbReference type="Proteomes" id="UP000245370"/>
    </source>
</evidence>
<dbReference type="Gene3D" id="2.70.70.10">
    <property type="entry name" value="Glucose Permease (Domain IIA)"/>
    <property type="match status" value="1"/>
</dbReference>
<dbReference type="Pfam" id="PF01551">
    <property type="entry name" value="Peptidase_M23"/>
    <property type="match status" value="2"/>
</dbReference>
<proteinExistence type="predicted"/>
<dbReference type="PANTHER" id="PTHR21666">
    <property type="entry name" value="PEPTIDASE-RELATED"/>
    <property type="match status" value="1"/>
</dbReference>
<keyword evidence="3" id="KW-1185">Reference proteome</keyword>
<dbReference type="EMBL" id="QFRJ01000002">
    <property type="protein sequence ID" value="PWH86549.1"/>
    <property type="molecule type" value="Genomic_DNA"/>
</dbReference>
<dbReference type="InterPro" id="IPR050570">
    <property type="entry name" value="Cell_wall_metabolism_enzyme"/>
</dbReference>
<dbReference type="CDD" id="cd12797">
    <property type="entry name" value="M23_peptidase"/>
    <property type="match status" value="1"/>
</dbReference>
<dbReference type="Proteomes" id="UP000245370">
    <property type="component" value="Unassembled WGS sequence"/>
</dbReference>
<reference evidence="2 3" key="1">
    <citation type="submission" date="2018-05" db="EMBL/GenBank/DDBJ databases">
        <title>Brumimicrobium oceani sp. nov., isolated from coastal sediment.</title>
        <authorList>
            <person name="Kou Y."/>
        </authorList>
    </citation>
    <scope>NUCLEOTIDE SEQUENCE [LARGE SCALE GENOMIC DNA]</scope>
    <source>
        <strain evidence="2 3">C305</strain>
    </source>
</reference>
<comment type="caution">
    <text evidence="2">The sequence shown here is derived from an EMBL/GenBank/DDBJ whole genome shotgun (WGS) entry which is preliminary data.</text>
</comment>
<feature type="domain" description="M23ase beta-sheet core" evidence="1">
    <location>
        <begin position="63"/>
        <end position="119"/>
    </location>
</feature>
<dbReference type="InterPro" id="IPR011055">
    <property type="entry name" value="Dup_hybrid_motif"/>
</dbReference>
<dbReference type="InterPro" id="IPR016047">
    <property type="entry name" value="M23ase_b-sheet_dom"/>
</dbReference>
<sequence>MNLLKCYFCSMTTTRHILLLLFICFSYLSNAQKFDYSKYDLHAPMDIPMVLAANFGELRTNHFHTGIDIKTYRKSGYNILSIEDGYVSRIKVSPWGYGHVVYIDHYNGLTSVYAHCEAFVGDLAELAYDQQERQMGFEVDYYPAKDSLKVKKGQIIAKSGNTGGSSAPHLHFEIRETVTEHALNPLLFGFDIADTQKPTIRRLKVYALTEEGYRVPNKSKTYTVSGGNGNYSIPENTIHVDANYASSRGGIGFSFDVIDKLDGANNVCGINEAFLIVNSDTVFSQNMEHISFLSNRQINTHKDYEEYHNRRRHYQKAFKTKHNPLPIYRTMKNNGILKVDPGQSYPIQYISKDAYGNKSQIEFTLKVGEGQKAKEQQMFQQKEILYPDSAFLSYDDHHYILFPPGILYEPTPLIIESSKNLIQFGSDLIPLQETFKLMLPAISNQKKNKQYIQRESRYGTKYAEGGIVKDGWITARIKSFGNFSVEIDTIAPVIKARNFSNHTKVGNKRLSWSISEKGSGLTDYDIYIDNEWQLLKYEPKSIQFYFDVPEWMNGKKSVIIRAIDACGNKSTETYELNF</sequence>
<evidence type="ECO:0000259" key="1">
    <source>
        <dbReference type="Pfam" id="PF01551"/>
    </source>
</evidence>
<protein>
    <recommendedName>
        <fullName evidence="1">M23ase beta-sheet core domain-containing protein</fullName>
    </recommendedName>
</protein>
<feature type="domain" description="M23ase beta-sheet core" evidence="1">
    <location>
        <begin position="147"/>
        <end position="185"/>
    </location>
</feature>
<dbReference type="GO" id="GO:0004222">
    <property type="term" value="F:metalloendopeptidase activity"/>
    <property type="evidence" value="ECO:0007669"/>
    <property type="project" value="TreeGrafter"/>
</dbReference>